<proteinExistence type="predicted"/>
<dbReference type="GO" id="GO:0019290">
    <property type="term" value="P:siderophore biosynthetic process"/>
    <property type="evidence" value="ECO:0007669"/>
    <property type="project" value="InterPro"/>
</dbReference>
<feature type="domain" description="Aerobactin siderophore biosynthesis IucA/IucC-like C-terminal" evidence="2">
    <location>
        <begin position="430"/>
        <end position="589"/>
    </location>
</feature>
<accession>A0A1I4D0Z7</accession>
<reference evidence="4" key="1">
    <citation type="submission" date="2016-10" db="EMBL/GenBank/DDBJ databases">
        <authorList>
            <person name="Varghese N."/>
            <person name="Submissions S."/>
        </authorList>
    </citation>
    <scope>NUCLEOTIDE SEQUENCE [LARGE SCALE GENOMIC DNA]</scope>
    <source>
        <strain evidence="4">CGMCC 1.7738</strain>
    </source>
</reference>
<dbReference type="InterPro" id="IPR037455">
    <property type="entry name" value="LucA/IucC-like"/>
</dbReference>
<organism evidence="3 4">
    <name type="scientific">Halogranum rubrum</name>
    <dbReference type="NCBI Taxonomy" id="553466"/>
    <lineage>
        <taxon>Archaea</taxon>
        <taxon>Methanobacteriati</taxon>
        <taxon>Methanobacteriota</taxon>
        <taxon>Stenosarchaea group</taxon>
        <taxon>Halobacteria</taxon>
        <taxon>Halobacteriales</taxon>
        <taxon>Haloferacaceae</taxon>
    </lineage>
</organism>
<dbReference type="EMBL" id="FOTC01000001">
    <property type="protein sequence ID" value="SFK86127.1"/>
    <property type="molecule type" value="Genomic_DNA"/>
</dbReference>
<dbReference type="PANTHER" id="PTHR34384:SF5">
    <property type="entry name" value="L-2,3-DIAMINOPROPANOATE--CITRATE LIGASE"/>
    <property type="match status" value="1"/>
</dbReference>
<gene>
    <name evidence="3" type="ORF">SAMN04487950_1493</name>
</gene>
<dbReference type="STRING" id="553466.SAMN04487950_1493"/>
<dbReference type="InterPro" id="IPR007310">
    <property type="entry name" value="Aerobactin_biosyn_IucA/IucC_N"/>
</dbReference>
<keyword evidence="4" id="KW-1185">Reference proteome</keyword>
<dbReference type="Proteomes" id="UP000199607">
    <property type="component" value="Unassembled WGS sequence"/>
</dbReference>
<dbReference type="Pfam" id="PF04183">
    <property type="entry name" value="IucA_IucC"/>
    <property type="match status" value="1"/>
</dbReference>
<dbReference type="PANTHER" id="PTHR34384">
    <property type="entry name" value="L-2,3-DIAMINOPROPANOATE--CITRATE LIGASE"/>
    <property type="match status" value="1"/>
</dbReference>
<evidence type="ECO:0000313" key="3">
    <source>
        <dbReference type="EMBL" id="SFK86127.1"/>
    </source>
</evidence>
<evidence type="ECO:0000313" key="4">
    <source>
        <dbReference type="Proteomes" id="UP000199607"/>
    </source>
</evidence>
<sequence>MTSVGADCETPAEHGESATIHGLLNCYLRETRAFSVRPASETPVEEADEESDVAVVPLPESNLTLYAPLRYESPTGRHLFELPVTYTVGSDRSDESEKSDPIELDAPTLAALLCRELALAADGPTEAAATDEVLSRVLSSKENIERFVAARSGETDRLYGFDTSFRDAEQSLVYGHLMHPTPKSREGIAERDAPTYAPELRGSFALHYVRADPSIVASDSALDTSATEWVKAELREDDEVTDEFVADHVDSDDVLLPLHPWQADYLLDRPNVREAIEDGLLTDLGQVGREYYPTTSVRTVYHPESSFMHKGSLKVAITNSERTNKRPELERGVAISELLATDLGDALRERFPAFDVIQDPAYLTLDIGDTPESGFEVVLRENPFEGEAATNATPLVGLCQDGIDGPSRLARIVETLAEREGRSTDAVARDWFEQYLAVSVRPILWLYLLHGVGVEAHQQNSVVVLDDGYPDAFRYRDNQGYYFRESVYDDVDDYLPGVGERADTVCPDAVADERIRYYVVLNNVFGVVNALGVAGLVDERDLLELLRDELASLQTLERGDTSLVSTLLTAEEVRCKANFRTRVEGLDELEGSLANQSVYTAIPNPLVTELDGERQETQEVSR</sequence>
<protein>
    <submittedName>
        <fullName evidence="3">Siderophore synthetase component</fullName>
    </submittedName>
</protein>
<dbReference type="RefSeq" id="WP_089867706.1">
    <property type="nucleotide sequence ID" value="NZ_FOTC01000001.1"/>
</dbReference>
<dbReference type="InterPro" id="IPR022770">
    <property type="entry name" value="IucA/IucC-like_C"/>
</dbReference>
<dbReference type="Pfam" id="PF06276">
    <property type="entry name" value="FhuF"/>
    <property type="match status" value="1"/>
</dbReference>
<dbReference type="GO" id="GO:0016881">
    <property type="term" value="F:acid-amino acid ligase activity"/>
    <property type="evidence" value="ECO:0007669"/>
    <property type="project" value="UniProtKB-ARBA"/>
</dbReference>
<name>A0A1I4D0Z7_9EURY</name>
<evidence type="ECO:0000259" key="1">
    <source>
        <dbReference type="Pfam" id="PF04183"/>
    </source>
</evidence>
<dbReference type="AlphaFoldDB" id="A0A1I4D0Z7"/>
<dbReference type="Gene3D" id="1.10.510.40">
    <property type="match status" value="1"/>
</dbReference>
<evidence type="ECO:0000259" key="2">
    <source>
        <dbReference type="Pfam" id="PF06276"/>
    </source>
</evidence>
<feature type="domain" description="Aerobactin siderophore biosynthesis IucA/IucC N-terminal" evidence="1">
    <location>
        <begin position="164"/>
        <end position="400"/>
    </location>
</feature>